<dbReference type="GO" id="GO:0047371">
    <property type="term" value="F:butyrate-acetoacetate CoA-transferase activity"/>
    <property type="evidence" value="ECO:0007669"/>
    <property type="project" value="UniProtKB-EC"/>
</dbReference>
<evidence type="ECO:0000256" key="1">
    <source>
        <dbReference type="ARBA" id="ARBA00005612"/>
    </source>
</evidence>
<dbReference type="InterPro" id="IPR004163">
    <property type="entry name" value="CoA_transf_BS"/>
</dbReference>
<dbReference type="InterPro" id="IPR012792">
    <property type="entry name" value="3-oxoacid_CoA-transf_A"/>
</dbReference>
<proteinExistence type="inferred from homology"/>
<keyword evidence="2 3" id="KW-0808">Transferase</keyword>
<reference evidence="3 4" key="1">
    <citation type="submission" date="2019-04" db="EMBL/GenBank/DDBJ databases">
        <title>Isachenkonia alkalipeptolytica gen. nov. sp. nov. a new anaerobic, alkiliphilic organothrophic bacterium capable to reduce synthesized ferrihydrite isolated from a soda lake.</title>
        <authorList>
            <person name="Toshchakov S.V."/>
            <person name="Zavarzina D.G."/>
            <person name="Zhilina T.N."/>
            <person name="Kostrikina N.A."/>
            <person name="Kublanov I.V."/>
        </authorList>
    </citation>
    <scope>NUCLEOTIDE SEQUENCE [LARGE SCALE GENOMIC DNA]</scope>
    <source>
        <strain evidence="3 4">Z-1701</strain>
    </source>
</reference>
<dbReference type="SMART" id="SM00882">
    <property type="entry name" value="CoA_trans"/>
    <property type="match status" value="1"/>
</dbReference>
<dbReference type="NCBIfam" id="NF007394">
    <property type="entry name" value="PRK09920.1"/>
    <property type="match status" value="1"/>
</dbReference>
<protein>
    <submittedName>
        <fullName evidence="3">Acetate CoA-transferase subunit alpha</fullName>
        <ecNumber evidence="3">2.8.3.9</ecNumber>
    </submittedName>
</protein>
<evidence type="ECO:0000313" key="4">
    <source>
        <dbReference type="Proteomes" id="UP000449710"/>
    </source>
</evidence>
<organism evidence="3 4">
    <name type="scientific">Isachenkonia alkalipeptolytica</name>
    <dbReference type="NCBI Taxonomy" id="2565777"/>
    <lineage>
        <taxon>Bacteria</taxon>
        <taxon>Bacillati</taxon>
        <taxon>Bacillota</taxon>
        <taxon>Clostridia</taxon>
        <taxon>Eubacteriales</taxon>
        <taxon>Clostridiaceae</taxon>
        <taxon>Isachenkonia</taxon>
    </lineage>
</organism>
<evidence type="ECO:0000256" key="2">
    <source>
        <dbReference type="ARBA" id="ARBA00022679"/>
    </source>
</evidence>
<comment type="caution">
    <text evidence="3">The sequence shown here is derived from an EMBL/GenBank/DDBJ whole genome shotgun (WGS) entry which is preliminary data.</text>
</comment>
<comment type="similarity">
    <text evidence="1">Belongs to the 3-oxoacid CoA-transferase subunit A family.</text>
</comment>
<dbReference type="EMBL" id="SUMG01000002">
    <property type="protein sequence ID" value="NBG87357.1"/>
    <property type="molecule type" value="Genomic_DNA"/>
</dbReference>
<sequence>MEKVIDIKEAISYMEDGMTIMIGGFLGNGSPDRLIEGLLEKGVKDLTLICNDTGFPDRGIGKLVVNKQVKKVITSHIGTNKESGKQMHSNEMDVRLVPQGTLAEQIRSAGAGLGGFLTPTGVGTVVEEGKEVVEVDGKDYLLEMPIKADLALIRGSIVDGKGNIWYRNSTRNFNPIMAMAADRVIVEAEQVVNVGEIDPNNVATPHIFVDHIVRGTV</sequence>
<dbReference type="SUPFAM" id="SSF100950">
    <property type="entry name" value="NagB/RpiA/CoA transferase-like"/>
    <property type="match status" value="1"/>
</dbReference>
<dbReference type="EC" id="2.8.3.9" evidence="3"/>
<accession>A0AA44BCU1</accession>
<dbReference type="Gene3D" id="3.40.1080.10">
    <property type="entry name" value="Glutaconate Coenzyme A-transferase"/>
    <property type="match status" value="1"/>
</dbReference>
<dbReference type="RefSeq" id="WP_160718684.1">
    <property type="nucleotide sequence ID" value="NZ_SUMG01000002.1"/>
</dbReference>
<dbReference type="Pfam" id="PF01144">
    <property type="entry name" value="CoA_trans"/>
    <property type="match status" value="1"/>
</dbReference>
<evidence type="ECO:0000313" key="3">
    <source>
        <dbReference type="EMBL" id="NBG87357.1"/>
    </source>
</evidence>
<dbReference type="PANTHER" id="PTHR13707:SF60">
    <property type="entry name" value="ACETATE COA-TRANSFERASE SUBUNIT ALPHA"/>
    <property type="match status" value="1"/>
</dbReference>
<dbReference type="NCBIfam" id="TIGR02429">
    <property type="entry name" value="pcaI_scoA_fam"/>
    <property type="match status" value="1"/>
</dbReference>
<gene>
    <name evidence="3" type="primary">atoD</name>
    <name evidence="3" type="ORF">ISALK_02465</name>
</gene>
<dbReference type="PANTHER" id="PTHR13707">
    <property type="entry name" value="KETOACID-COENZYME A TRANSFERASE"/>
    <property type="match status" value="1"/>
</dbReference>
<dbReference type="PROSITE" id="PS01273">
    <property type="entry name" value="COA_TRANSF_1"/>
    <property type="match status" value="1"/>
</dbReference>
<dbReference type="InterPro" id="IPR004165">
    <property type="entry name" value="CoA_trans_fam_I"/>
</dbReference>
<dbReference type="Proteomes" id="UP000449710">
    <property type="component" value="Unassembled WGS sequence"/>
</dbReference>
<keyword evidence="4" id="KW-1185">Reference proteome</keyword>
<dbReference type="InterPro" id="IPR037171">
    <property type="entry name" value="NagB/RpiA_transferase-like"/>
</dbReference>
<dbReference type="AlphaFoldDB" id="A0AA44BCU1"/>
<name>A0AA44BCU1_9CLOT</name>